<dbReference type="OrthoDB" id="420169at2759"/>
<dbReference type="PANTHER" id="PTHR33050:SF7">
    <property type="entry name" value="RIBONUCLEASE H"/>
    <property type="match status" value="1"/>
</dbReference>
<gene>
    <name evidence="2" type="ORF">EZS28_001983</name>
</gene>
<evidence type="ECO:0000259" key="1">
    <source>
        <dbReference type="PROSITE" id="PS50878"/>
    </source>
</evidence>
<dbReference type="Proteomes" id="UP000324800">
    <property type="component" value="Unassembled WGS sequence"/>
</dbReference>
<evidence type="ECO:0000313" key="2">
    <source>
        <dbReference type="EMBL" id="KAA6402486.1"/>
    </source>
</evidence>
<dbReference type="AlphaFoldDB" id="A0A5J4X6U9"/>
<dbReference type="PROSITE" id="PS50878">
    <property type="entry name" value="RT_POL"/>
    <property type="match status" value="1"/>
</dbReference>
<dbReference type="SUPFAM" id="SSF56672">
    <property type="entry name" value="DNA/RNA polymerases"/>
    <property type="match status" value="1"/>
</dbReference>
<dbReference type="InterPro" id="IPR043128">
    <property type="entry name" value="Rev_trsase/Diguanyl_cyclase"/>
</dbReference>
<dbReference type="Pfam" id="PF00078">
    <property type="entry name" value="RVT_1"/>
    <property type="match status" value="1"/>
</dbReference>
<feature type="domain" description="Reverse transcriptase" evidence="1">
    <location>
        <begin position="1"/>
        <end position="138"/>
    </location>
</feature>
<dbReference type="Gene3D" id="3.30.70.270">
    <property type="match status" value="1"/>
</dbReference>
<organism evidence="2 3">
    <name type="scientific">Streblomastix strix</name>
    <dbReference type="NCBI Taxonomy" id="222440"/>
    <lineage>
        <taxon>Eukaryota</taxon>
        <taxon>Metamonada</taxon>
        <taxon>Preaxostyla</taxon>
        <taxon>Oxymonadida</taxon>
        <taxon>Streblomastigidae</taxon>
        <taxon>Streblomastix</taxon>
    </lineage>
</organism>
<sequence>MNGTDQVRDLIRKGDCATSLDLKSAFHHLIVYPLYRPYLAFEAKVNVYQYRAMPFGTLHSPIFFTQALAMVLTKIRRESDIRILKYIDDLLLLHQIKERLREYTLIIMKILDAFGWTIAQEKCETESKQQINFYGWTWDLEKMYIQM</sequence>
<dbReference type="InterPro" id="IPR043502">
    <property type="entry name" value="DNA/RNA_pol_sf"/>
</dbReference>
<proteinExistence type="predicted"/>
<comment type="caution">
    <text evidence="2">The sequence shown here is derived from an EMBL/GenBank/DDBJ whole genome shotgun (WGS) entry which is preliminary data.</text>
</comment>
<dbReference type="InterPro" id="IPR000477">
    <property type="entry name" value="RT_dom"/>
</dbReference>
<evidence type="ECO:0000313" key="3">
    <source>
        <dbReference type="Proteomes" id="UP000324800"/>
    </source>
</evidence>
<protein>
    <recommendedName>
        <fullName evidence="1">Reverse transcriptase domain-containing protein</fullName>
    </recommendedName>
</protein>
<dbReference type="InterPro" id="IPR052055">
    <property type="entry name" value="Hepadnavirus_pol/RT"/>
</dbReference>
<reference evidence="2 3" key="1">
    <citation type="submission" date="2019-03" db="EMBL/GenBank/DDBJ databases">
        <title>Single cell metagenomics reveals metabolic interactions within the superorganism composed of flagellate Streblomastix strix and complex community of Bacteroidetes bacteria on its surface.</title>
        <authorList>
            <person name="Treitli S.C."/>
            <person name="Kolisko M."/>
            <person name="Husnik F."/>
            <person name="Keeling P."/>
            <person name="Hampl V."/>
        </authorList>
    </citation>
    <scope>NUCLEOTIDE SEQUENCE [LARGE SCALE GENOMIC DNA]</scope>
    <source>
        <strain evidence="2">ST1C</strain>
    </source>
</reference>
<name>A0A5J4X6U9_9EUKA</name>
<dbReference type="EMBL" id="SNRW01000227">
    <property type="protein sequence ID" value="KAA6402486.1"/>
    <property type="molecule type" value="Genomic_DNA"/>
</dbReference>
<dbReference type="PANTHER" id="PTHR33050">
    <property type="entry name" value="REVERSE TRANSCRIPTASE DOMAIN-CONTAINING PROTEIN"/>
    <property type="match status" value="1"/>
</dbReference>
<accession>A0A5J4X6U9</accession>